<gene>
    <name evidence="1" type="ORF">PVK06_012176</name>
</gene>
<dbReference type="EMBL" id="JARKNE010000004">
    <property type="protein sequence ID" value="KAK5836389.1"/>
    <property type="molecule type" value="Genomic_DNA"/>
</dbReference>
<accession>A0ABR0QBI7</accession>
<proteinExistence type="predicted"/>
<protein>
    <recommendedName>
        <fullName evidence="3">RNase H type-1 domain-containing protein</fullName>
    </recommendedName>
</protein>
<name>A0ABR0QBI7_GOSAR</name>
<keyword evidence="2" id="KW-1185">Reference proteome</keyword>
<dbReference type="Proteomes" id="UP001358586">
    <property type="component" value="Chromosome 4"/>
</dbReference>
<evidence type="ECO:0000313" key="1">
    <source>
        <dbReference type="EMBL" id="KAK5836389.1"/>
    </source>
</evidence>
<organism evidence="1 2">
    <name type="scientific">Gossypium arboreum</name>
    <name type="common">Tree cotton</name>
    <name type="synonym">Gossypium nanking</name>
    <dbReference type="NCBI Taxonomy" id="29729"/>
    <lineage>
        <taxon>Eukaryota</taxon>
        <taxon>Viridiplantae</taxon>
        <taxon>Streptophyta</taxon>
        <taxon>Embryophyta</taxon>
        <taxon>Tracheophyta</taxon>
        <taxon>Spermatophyta</taxon>
        <taxon>Magnoliopsida</taxon>
        <taxon>eudicotyledons</taxon>
        <taxon>Gunneridae</taxon>
        <taxon>Pentapetalae</taxon>
        <taxon>rosids</taxon>
        <taxon>malvids</taxon>
        <taxon>Malvales</taxon>
        <taxon>Malvaceae</taxon>
        <taxon>Malvoideae</taxon>
        <taxon>Gossypium</taxon>
    </lineage>
</organism>
<comment type="caution">
    <text evidence="1">The sequence shown here is derived from an EMBL/GenBank/DDBJ whole genome shotgun (WGS) entry which is preliminary data.</text>
</comment>
<sequence length="57" mass="6458">MNFHSCQFQFIVREGNRAAHAMAIEGLQTNGDLLWTKDAPLKVLEVADSDRQFSRPP</sequence>
<evidence type="ECO:0008006" key="3">
    <source>
        <dbReference type="Google" id="ProtNLM"/>
    </source>
</evidence>
<evidence type="ECO:0000313" key="2">
    <source>
        <dbReference type="Proteomes" id="UP001358586"/>
    </source>
</evidence>
<reference evidence="1 2" key="1">
    <citation type="submission" date="2023-03" db="EMBL/GenBank/DDBJ databases">
        <title>WGS of Gossypium arboreum.</title>
        <authorList>
            <person name="Yu D."/>
        </authorList>
    </citation>
    <scope>NUCLEOTIDE SEQUENCE [LARGE SCALE GENOMIC DNA]</scope>
    <source>
        <tissue evidence="1">Leaf</tissue>
    </source>
</reference>